<keyword evidence="6" id="KW-1185">Reference proteome</keyword>
<comment type="similarity">
    <text evidence="3">Belongs to the glycine N-acyltransferase family.</text>
</comment>
<dbReference type="InterPro" id="IPR015938">
    <property type="entry name" value="Glycine_N-acyltransferase_N"/>
</dbReference>
<dbReference type="PROSITE" id="PS51186">
    <property type="entry name" value="GNAT"/>
    <property type="match status" value="1"/>
</dbReference>
<proteinExistence type="inferred from homology"/>
<dbReference type="PANTHER" id="PTHR15298">
    <property type="entry name" value="L-COA N-ACYLTRANSFERASE-RELATED"/>
    <property type="match status" value="1"/>
</dbReference>
<dbReference type="Gene3D" id="3.40.630.30">
    <property type="match status" value="1"/>
</dbReference>
<feature type="domain" description="N-acetyltransferase" evidence="4">
    <location>
        <begin position="175"/>
        <end position="306"/>
    </location>
</feature>
<keyword evidence="1 3" id="KW-0808">Transferase</keyword>
<dbReference type="EMBL" id="JANPWB010000001">
    <property type="protein sequence ID" value="KAJ1218085.1"/>
    <property type="molecule type" value="Genomic_DNA"/>
</dbReference>
<keyword evidence="2 3" id="KW-0012">Acyltransferase</keyword>
<evidence type="ECO:0000313" key="6">
    <source>
        <dbReference type="Proteomes" id="UP001066276"/>
    </source>
</evidence>
<dbReference type="SUPFAM" id="SSF55729">
    <property type="entry name" value="Acyl-CoA N-acyltransferases (Nat)"/>
    <property type="match status" value="1"/>
</dbReference>
<dbReference type="InterPro" id="IPR000182">
    <property type="entry name" value="GNAT_dom"/>
</dbReference>
<dbReference type="Proteomes" id="UP001066276">
    <property type="component" value="Chromosome 1_1"/>
</dbReference>
<dbReference type="AlphaFoldDB" id="A0AAV7X1C5"/>
<evidence type="ECO:0000259" key="4">
    <source>
        <dbReference type="PROSITE" id="PS51186"/>
    </source>
</evidence>
<dbReference type="InterPro" id="IPR016181">
    <property type="entry name" value="Acyl_CoA_acyltransferase"/>
</dbReference>
<dbReference type="InterPro" id="IPR010313">
    <property type="entry name" value="Glycine_N-acyltransferase"/>
</dbReference>
<protein>
    <recommendedName>
        <fullName evidence="3">Glycine N-acyltransferase-like protein</fullName>
        <ecNumber evidence="3">2.3.1.-</ecNumber>
    </recommendedName>
</protein>
<dbReference type="Pfam" id="PF08444">
    <property type="entry name" value="Gly_acyl_tr_C"/>
    <property type="match status" value="1"/>
</dbReference>
<comment type="caution">
    <text evidence="5">The sequence shown here is derived from an EMBL/GenBank/DDBJ whole genome shotgun (WGS) entry which is preliminary data.</text>
</comment>
<accession>A0AAV7X1C5</accession>
<gene>
    <name evidence="5" type="ORF">NDU88_005671</name>
</gene>
<dbReference type="GO" id="GO:0005739">
    <property type="term" value="C:mitochondrion"/>
    <property type="evidence" value="ECO:0007669"/>
    <property type="project" value="InterPro"/>
</dbReference>
<sequence>MLTLQGTEQLHMLEKNLVHSFPESLKVYGSVFHINRGNPFNLEVLVDSWPEFKTVIVRPQPNDMKDYCDHYTNTYFVYTSDPLTLEEILQKSDAIDWSQTLQIQGLQSSIGEVLSGISGSKSFTPDITRTVLYVKDMGIQNDCGMATEKASALETDPFFTTEVKATQQSGVQSSFPVSPLNVSHAELVNENWAFGGNERSLRYIQYCIEHFPSLCALGPDGQPVSWSVMEQSCEIRMGFTVPEFRRAGLSRQLLTIFTDFLQQRNIPFYLHVAEENTKAKGVPLGVGFNASCSWYQWKCIPIKNCK</sequence>
<evidence type="ECO:0000256" key="1">
    <source>
        <dbReference type="ARBA" id="ARBA00022679"/>
    </source>
</evidence>
<evidence type="ECO:0000313" key="5">
    <source>
        <dbReference type="EMBL" id="KAJ1218085.1"/>
    </source>
</evidence>
<dbReference type="EC" id="2.3.1.-" evidence="3"/>
<evidence type="ECO:0000256" key="3">
    <source>
        <dbReference type="RuleBase" id="RU368002"/>
    </source>
</evidence>
<dbReference type="PANTHER" id="PTHR15298:SF4">
    <property type="entry name" value="GLYCINE N-ACYLTRANSFERASE-LIKE PROTEIN 2"/>
    <property type="match status" value="1"/>
</dbReference>
<name>A0AAV7X1C5_PLEWA</name>
<organism evidence="5 6">
    <name type="scientific">Pleurodeles waltl</name>
    <name type="common">Iberian ribbed newt</name>
    <dbReference type="NCBI Taxonomy" id="8319"/>
    <lineage>
        <taxon>Eukaryota</taxon>
        <taxon>Metazoa</taxon>
        <taxon>Chordata</taxon>
        <taxon>Craniata</taxon>
        <taxon>Vertebrata</taxon>
        <taxon>Euteleostomi</taxon>
        <taxon>Amphibia</taxon>
        <taxon>Batrachia</taxon>
        <taxon>Caudata</taxon>
        <taxon>Salamandroidea</taxon>
        <taxon>Salamandridae</taxon>
        <taxon>Pleurodelinae</taxon>
        <taxon>Pleurodeles</taxon>
    </lineage>
</organism>
<reference evidence="5" key="1">
    <citation type="journal article" date="2022" name="bioRxiv">
        <title>Sequencing and chromosome-scale assembly of the giantPleurodeles waltlgenome.</title>
        <authorList>
            <person name="Brown T."/>
            <person name="Elewa A."/>
            <person name="Iarovenko S."/>
            <person name="Subramanian E."/>
            <person name="Araus A.J."/>
            <person name="Petzold A."/>
            <person name="Susuki M."/>
            <person name="Suzuki K.-i.T."/>
            <person name="Hayashi T."/>
            <person name="Toyoda A."/>
            <person name="Oliveira C."/>
            <person name="Osipova E."/>
            <person name="Leigh N.D."/>
            <person name="Simon A."/>
            <person name="Yun M.H."/>
        </authorList>
    </citation>
    <scope>NUCLEOTIDE SEQUENCE</scope>
    <source>
        <strain evidence="5">20211129_DDA</strain>
        <tissue evidence="5">Liver</tissue>
    </source>
</reference>
<dbReference type="InterPro" id="IPR013652">
    <property type="entry name" value="Glycine_N-acyltransferase_C"/>
</dbReference>
<dbReference type="GO" id="GO:0047961">
    <property type="term" value="F:glycine N-acyltransferase activity"/>
    <property type="evidence" value="ECO:0007669"/>
    <property type="project" value="InterPro"/>
</dbReference>
<dbReference type="Pfam" id="PF06021">
    <property type="entry name" value="Gly_acyl_tr_N"/>
    <property type="match status" value="1"/>
</dbReference>
<evidence type="ECO:0000256" key="2">
    <source>
        <dbReference type="ARBA" id="ARBA00023315"/>
    </source>
</evidence>